<reference evidence="2" key="1">
    <citation type="journal article" date="2015" name="Nat. Genet.">
        <title>The genome and transcriptome of the zoonotic hookworm Ancylostoma ceylanicum identify infection-specific gene families.</title>
        <authorList>
            <person name="Schwarz E.M."/>
            <person name="Hu Y."/>
            <person name="Antoshechkin I."/>
            <person name="Miller M.M."/>
            <person name="Sternberg P.W."/>
            <person name="Aroian R.V."/>
        </authorList>
    </citation>
    <scope>NUCLEOTIDE SEQUENCE</scope>
    <source>
        <strain evidence="2">HY135</strain>
    </source>
</reference>
<sequence>MQLSSLAWPISPQEIWATDPRSASKTEYGSTHPITNVHGHQVSFPLGVNGGDSSAAKKSTRHERAAQDGLAAAVANLGFLDSCSSHSMGLAKTCLLRLRNTLNTNMTTISGEGIDLLILSIFFFQFSIGDGQGHVYWCSPMS</sequence>
<organism evidence="1 2">
    <name type="scientific">Ancylostoma ceylanicum</name>
    <dbReference type="NCBI Taxonomy" id="53326"/>
    <lineage>
        <taxon>Eukaryota</taxon>
        <taxon>Metazoa</taxon>
        <taxon>Ecdysozoa</taxon>
        <taxon>Nematoda</taxon>
        <taxon>Chromadorea</taxon>
        <taxon>Rhabditida</taxon>
        <taxon>Rhabditina</taxon>
        <taxon>Rhabditomorpha</taxon>
        <taxon>Strongyloidea</taxon>
        <taxon>Ancylostomatidae</taxon>
        <taxon>Ancylostomatinae</taxon>
        <taxon>Ancylostoma</taxon>
    </lineage>
</organism>
<dbReference type="EMBL" id="JARK01001339">
    <property type="protein sequence ID" value="EYC32463.1"/>
    <property type="molecule type" value="Genomic_DNA"/>
</dbReference>
<evidence type="ECO:0000313" key="2">
    <source>
        <dbReference type="Proteomes" id="UP000024635"/>
    </source>
</evidence>
<protein>
    <submittedName>
        <fullName evidence="1">Uncharacterized protein</fullName>
    </submittedName>
</protein>
<evidence type="ECO:0000313" key="1">
    <source>
        <dbReference type="EMBL" id="EYC32463.1"/>
    </source>
</evidence>
<accession>A0A016W0C7</accession>
<comment type="caution">
    <text evidence="1">The sequence shown here is derived from an EMBL/GenBank/DDBJ whole genome shotgun (WGS) entry which is preliminary data.</text>
</comment>
<dbReference type="Proteomes" id="UP000024635">
    <property type="component" value="Unassembled WGS sequence"/>
</dbReference>
<proteinExistence type="predicted"/>
<gene>
    <name evidence="1" type="primary">Acey_s0003.g1592</name>
    <name evidence="1" type="ORF">Y032_0003g1592</name>
</gene>
<dbReference type="AlphaFoldDB" id="A0A016W0C7"/>
<keyword evidence="2" id="KW-1185">Reference proteome</keyword>
<name>A0A016W0C7_9BILA</name>